<dbReference type="GO" id="GO:0010181">
    <property type="term" value="F:FMN binding"/>
    <property type="evidence" value="ECO:0007669"/>
    <property type="project" value="InterPro"/>
</dbReference>
<gene>
    <name evidence="2" type="ORF">R3P38DRAFT_2626195</name>
</gene>
<feature type="domain" description="NADH:flavin oxidoreductase/NADH oxidase N-terminal" evidence="1">
    <location>
        <begin position="9"/>
        <end position="360"/>
    </location>
</feature>
<keyword evidence="3" id="KW-1185">Reference proteome</keyword>
<dbReference type="SUPFAM" id="SSF51395">
    <property type="entry name" value="FMN-linked oxidoreductases"/>
    <property type="match status" value="1"/>
</dbReference>
<organism evidence="2 3">
    <name type="scientific">Favolaschia claudopus</name>
    <dbReference type="NCBI Taxonomy" id="2862362"/>
    <lineage>
        <taxon>Eukaryota</taxon>
        <taxon>Fungi</taxon>
        <taxon>Dikarya</taxon>
        <taxon>Basidiomycota</taxon>
        <taxon>Agaricomycotina</taxon>
        <taxon>Agaricomycetes</taxon>
        <taxon>Agaricomycetidae</taxon>
        <taxon>Agaricales</taxon>
        <taxon>Marasmiineae</taxon>
        <taxon>Mycenaceae</taxon>
        <taxon>Favolaschia</taxon>
    </lineage>
</organism>
<dbReference type="Gene3D" id="3.20.20.70">
    <property type="entry name" value="Aldolase class I"/>
    <property type="match status" value="1"/>
</dbReference>
<dbReference type="InterPro" id="IPR013785">
    <property type="entry name" value="Aldolase_TIM"/>
</dbReference>
<dbReference type="Pfam" id="PF00724">
    <property type="entry name" value="Oxidored_FMN"/>
    <property type="match status" value="1"/>
</dbReference>
<name>A0AAW0BF33_9AGAR</name>
<dbReference type="InterPro" id="IPR045247">
    <property type="entry name" value="Oye-like"/>
</dbReference>
<dbReference type="InterPro" id="IPR001155">
    <property type="entry name" value="OxRdtase_FMN_N"/>
</dbReference>
<sequence>MSATPAIPKLFTPIQLNSDIQLQHRVVHAPMTRFRVDGETGVILPIVKEYYTQRASTPGTLLISEGTVFAKKGGGVYIPFTPENAGRFTGVAHGAWPGMWSAEQAAAWKEVTQAVHSQNSFIFCQIFGMGRAATPEILDHPDIGKFDLVSASAIPLPGSSIVPRELTTAEVKEYVQLFVESAKNAMSAGFDGVEAHCANGYLVDSFLQDVSNDRTDEYGGSIENRARLILEIVRETARAIGENKVGVRISPWSTFQGMLMDDPIPTFTYLVRTLRDEFPNLAYLHVIEPRISGTDQAALSSQNAHHSNDFIREIWKGKPLISAGGHTRASALEHGERGELVAFARGFLANPDLPVRLLNDISLTKGDRSKYYVNTVEGYTTYPVAGVVSA</sequence>
<dbReference type="EMBL" id="JAWWNJ010000034">
    <property type="protein sequence ID" value="KAK7024803.1"/>
    <property type="molecule type" value="Genomic_DNA"/>
</dbReference>
<dbReference type="CDD" id="cd02933">
    <property type="entry name" value="OYE_like_FMN"/>
    <property type="match status" value="1"/>
</dbReference>
<dbReference type="PANTHER" id="PTHR22893:SF91">
    <property type="entry name" value="NADPH DEHYDROGENASE 2-RELATED"/>
    <property type="match status" value="1"/>
</dbReference>
<comment type="caution">
    <text evidence="2">The sequence shown here is derived from an EMBL/GenBank/DDBJ whole genome shotgun (WGS) entry which is preliminary data.</text>
</comment>
<dbReference type="PANTHER" id="PTHR22893">
    <property type="entry name" value="NADH OXIDOREDUCTASE-RELATED"/>
    <property type="match status" value="1"/>
</dbReference>
<accession>A0AAW0BF33</accession>
<protein>
    <submittedName>
        <fullName evidence="2">FMN-linked oxidoreductase</fullName>
    </submittedName>
</protein>
<dbReference type="AlphaFoldDB" id="A0AAW0BF33"/>
<proteinExistence type="predicted"/>
<reference evidence="2 3" key="1">
    <citation type="journal article" date="2024" name="J Genomics">
        <title>Draft genome sequencing and assembly of Favolaschia claudopus CIRM-BRFM 2984 isolated from oak limbs.</title>
        <authorList>
            <person name="Navarro D."/>
            <person name="Drula E."/>
            <person name="Chaduli D."/>
            <person name="Cazenave R."/>
            <person name="Ahrendt S."/>
            <person name="Wang J."/>
            <person name="Lipzen A."/>
            <person name="Daum C."/>
            <person name="Barry K."/>
            <person name="Grigoriev I.V."/>
            <person name="Favel A."/>
            <person name="Rosso M.N."/>
            <person name="Martin F."/>
        </authorList>
    </citation>
    <scope>NUCLEOTIDE SEQUENCE [LARGE SCALE GENOMIC DNA]</scope>
    <source>
        <strain evidence="2 3">CIRM-BRFM 2984</strain>
    </source>
</reference>
<dbReference type="Proteomes" id="UP001362999">
    <property type="component" value="Unassembled WGS sequence"/>
</dbReference>
<evidence type="ECO:0000259" key="1">
    <source>
        <dbReference type="Pfam" id="PF00724"/>
    </source>
</evidence>
<evidence type="ECO:0000313" key="2">
    <source>
        <dbReference type="EMBL" id="KAK7024803.1"/>
    </source>
</evidence>
<dbReference type="GO" id="GO:0003959">
    <property type="term" value="F:NADPH dehydrogenase activity"/>
    <property type="evidence" value="ECO:0007669"/>
    <property type="project" value="TreeGrafter"/>
</dbReference>
<evidence type="ECO:0000313" key="3">
    <source>
        <dbReference type="Proteomes" id="UP001362999"/>
    </source>
</evidence>